<proteinExistence type="predicted"/>
<organism evidence="2 3">
    <name type="scientific">Asparagus officinalis</name>
    <name type="common">Garden asparagus</name>
    <dbReference type="NCBI Taxonomy" id="4686"/>
    <lineage>
        <taxon>Eukaryota</taxon>
        <taxon>Viridiplantae</taxon>
        <taxon>Streptophyta</taxon>
        <taxon>Embryophyta</taxon>
        <taxon>Tracheophyta</taxon>
        <taxon>Spermatophyta</taxon>
        <taxon>Magnoliopsida</taxon>
        <taxon>Liliopsida</taxon>
        <taxon>Asparagales</taxon>
        <taxon>Asparagaceae</taxon>
        <taxon>Asparagoideae</taxon>
        <taxon>Asparagus</taxon>
    </lineage>
</organism>
<accession>A0A5P1EWV4</accession>
<dbReference type="EMBL" id="CM007385">
    <property type="protein sequence ID" value="ONK69993.1"/>
    <property type="molecule type" value="Genomic_DNA"/>
</dbReference>
<keyword evidence="3" id="KW-1185">Reference proteome</keyword>
<evidence type="ECO:0000313" key="2">
    <source>
        <dbReference type="EMBL" id="ONK69993.1"/>
    </source>
</evidence>
<feature type="compositionally biased region" description="Low complexity" evidence="1">
    <location>
        <begin position="8"/>
        <end position="28"/>
    </location>
</feature>
<feature type="region of interest" description="Disordered" evidence="1">
    <location>
        <begin position="1"/>
        <end position="29"/>
    </location>
</feature>
<dbReference type="Proteomes" id="UP000243459">
    <property type="component" value="Chromosome 5"/>
</dbReference>
<evidence type="ECO:0000256" key="1">
    <source>
        <dbReference type="SAM" id="MobiDB-lite"/>
    </source>
</evidence>
<dbReference type="Gramene" id="ONK69993">
    <property type="protein sequence ID" value="ONK69993"/>
    <property type="gene ID" value="A4U43_C05F29090"/>
</dbReference>
<evidence type="ECO:0000313" key="3">
    <source>
        <dbReference type="Proteomes" id="UP000243459"/>
    </source>
</evidence>
<protein>
    <submittedName>
        <fullName evidence="2">Uncharacterized protein</fullName>
    </submittedName>
</protein>
<sequence length="112" mass="12609">MGEPNYPSCSSSMESIIGSTQTEPTTEVPVEKRAEAIARYWIPDQKAPLHAFPLMHALAAIAKEPSQSLRFRNKRNDSHIQLSGQQQIFFPESADPIRTSSTFRCQTREQFG</sequence>
<dbReference type="AlphaFoldDB" id="A0A5P1EWV4"/>
<reference evidence="3" key="1">
    <citation type="journal article" date="2017" name="Nat. Commun.">
        <title>The asparagus genome sheds light on the origin and evolution of a young Y chromosome.</title>
        <authorList>
            <person name="Harkess A."/>
            <person name="Zhou J."/>
            <person name="Xu C."/>
            <person name="Bowers J.E."/>
            <person name="Van der Hulst R."/>
            <person name="Ayyampalayam S."/>
            <person name="Mercati F."/>
            <person name="Riccardi P."/>
            <person name="McKain M.R."/>
            <person name="Kakrana A."/>
            <person name="Tang H."/>
            <person name="Ray J."/>
            <person name="Groenendijk J."/>
            <person name="Arikit S."/>
            <person name="Mathioni S.M."/>
            <person name="Nakano M."/>
            <person name="Shan H."/>
            <person name="Telgmann-Rauber A."/>
            <person name="Kanno A."/>
            <person name="Yue Z."/>
            <person name="Chen H."/>
            <person name="Li W."/>
            <person name="Chen Y."/>
            <person name="Xu X."/>
            <person name="Zhang Y."/>
            <person name="Luo S."/>
            <person name="Chen H."/>
            <person name="Gao J."/>
            <person name="Mao Z."/>
            <person name="Pires J.C."/>
            <person name="Luo M."/>
            <person name="Kudrna D."/>
            <person name="Wing R.A."/>
            <person name="Meyers B.C."/>
            <person name="Yi K."/>
            <person name="Kong H."/>
            <person name="Lavrijsen P."/>
            <person name="Sunseri F."/>
            <person name="Falavigna A."/>
            <person name="Ye Y."/>
            <person name="Leebens-Mack J.H."/>
            <person name="Chen G."/>
        </authorList>
    </citation>
    <scope>NUCLEOTIDE SEQUENCE [LARGE SCALE GENOMIC DNA]</scope>
    <source>
        <strain evidence="3">cv. DH0086</strain>
    </source>
</reference>
<name>A0A5P1EWV4_ASPOF</name>
<gene>
    <name evidence="2" type="ORF">A4U43_C05F29090</name>
</gene>